<dbReference type="GO" id="GO:0005886">
    <property type="term" value="C:plasma membrane"/>
    <property type="evidence" value="ECO:0007669"/>
    <property type="project" value="UniProtKB-SubCell"/>
</dbReference>
<dbReference type="EC" id="7.1.1.-" evidence="5"/>
<dbReference type="GO" id="GO:0016655">
    <property type="term" value="F:oxidoreductase activity, acting on NAD(P)H, quinone or similar compound as acceptor"/>
    <property type="evidence" value="ECO:0007669"/>
    <property type="project" value="UniProtKB-UniRule"/>
</dbReference>
<keyword evidence="5" id="KW-1003">Cell membrane</keyword>
<keyword evidence="8" id="KW-1185">Reference proteome</keyword>
<proteinExistence type="inferred from homology"/>
<comment type="function">
    <text evidence="5">NDH-1 shuttles electrons from NADH, via FMN and iron-sulfur (Fe-S) centers, to quinones in the respiratory chain. The immediate electron acceptor for the enzyme in this species is believed to be ubiquinone. Couples the redox reaction to proton translocation (for every two electrons transferred, four hydrogen ions are translocated across the cytoplasmic membrane), and thus conserves the redox energy in a proton gradient. This subunit may bind ubiquinone.</text>
</comment>
<keyword evidence="5" id="KW-0830">Ubiquinone</keyword>
<evidence type="ECO:0000256" key="1">
    <source>
        <dbReference type="ARBA" id="ARBA00004141"/>
    </source>
</evidence>
<feature type="transmembrane region" description="Helical" evidence="5">
    <location>
        <begin position="307"/>
        <end position="326"/>
    </location>
</feature>
<accession>Q1K3R5</accession>
<dbReference type="Proteomes" id="UP000005695">
    <property type="component" value="Unassembled WGS sequence"/>
</dbReference>
<comment type="similarity">
    <text evidence="5 6">Belongs to the complex I subunit 1 family.</text>
</comment>
<sequence>METVANMVPVLVRLVAFLIGAIVVVFGNALVMGYMERKLAGHFQRRPGPMEVGFHGILQLLVDGFKLMGKQLVVPAQADKKLFILAPMLSFVPVFLPLLVIPFSDKIQAFDLDVGLLFILAVASINVLAVLVGGWGSNNKYSLFGAFRSVAQNVAYEIPMLIALLSVVFVTNTFSLKGIVAAQSGGSWFLFFQPLAFLIYIICMVAETNRAPFDLPEAESELTAGFHTEYSGMSFSLFMMAEYTNMFIACSIATVFFLGGTSGIPLPYFEYTGIIWFLAKVYFLMFFLVWIRWTYPRTRFDQLMNFCWKYLIPFSLVNLLLTVVIVKLI</sequence>
<dbReference type="EMBL" id="AAEW02000001">
    <property type="protein sequence ID" value="EAT17388.1"/>
    <property type="molecule type" value="Genomic_DNA"/>
</dbReference>
<dbReference type="RefSeq" id="WP_005997712.1">
    <property type="nucleotide sequence ID" value="NZ_AAEW02000001.1"/>
</dbReference>
<evidence type="ECO:0000256" key="5">
    <source>
        <dbReference type="HAMAP-Rule" id="MF_01350"/>
    </source>
</evidence>
<dbReference type="GO" id="GO:0009060">
    <property type="term" value="P:aerobic respiration"/>
    <property type="evidence" value="ECO:0007669"/>
    <property type="project" value="TreeGrafter"/>
</dbReference>
<dbReference type="GO" id="GO:0048038">
    <property type="term" value="F:quinone binding"/>
    <property type="evidence" value="ECO:0007669"/>
    <property type="project" value="UniProtKB-KW"/>
</dbReference>
<keyword evidence="5" id="KW-0874">Quinone</keyword>
<evidence type="ECO:0000256" key="3">
    <source>
        <dbReference type="ARBA" id="ARBA00022989"/>
    </source>
</evidence>
<keyword evidence="3 5" id="KW-1133">Transmembrane helix</keyword>
<dbReference type="OrthoDB" id="9803734at2"/>
<dbReference type="Pfam" id="PF00146">
    <property type="entry name" value="NADHdh"/>
    <property type="match status" value="1"/>
</dbReference>
<feature type="transmembrane region" description="Helical" evidence="5">
    <location>
        <begin position="274"/>
        <end position="295"/>
    </location>
</feature>
<dbReference type="NCBIfam" id="NF004741">
    <property type="entry name" value="PRK06076.1-2"/>
    <property type="match status" value="1"/>
</dbReference>
<dbReference type="PROSITE" id="PS00667">
    <property type="entry name" value="COMPLEX1_ND1_1"/>
    <property type="match status" value="1"/>
</dbReference>
<protein>
    <recommendedName>
        <fullName evidence="5">NADH-quinone oxidoreductase subunit H</fullName>
        <ecNumber evidence="5">7.1.1.-</ecNumber>
    </recommendedName>
    <alternativeName>
        <fullName evidence="5">NADH dehydrogenase I subunit H</fullName>
    </alternativeName>
    <alternativeName>
        <fullName evidence="5">NDH-1 subunit H</fullName>
    </alternativeName>
</protein>
<evidence type="ECO:0000256" key="4">
    <source>
        <dbReference type="ARBA" id="ARBA00023136"/>
    </source>
</evidence>
<feature type="transmembrane region" description="Helical" evidence="5">
    <location>
        <begin position="156"/>
        <end position="176"/>
    </location>
</feature>
<dbReference type="HAMAP" id="MF_01350">
    <property type="entry name" value="NDH1_NuoH"/>
    <property type="match status" value="1"/>
</dbReference>
<reference evidence="7" key="1">
    <citation type="submission" date="2006-05" db="EMBL/GenBank/DDBJ databases">
        <title>Annotation of the draft genome assembly of Desulfuromonas acetoxidans DSM 684.</title>
        <authorList>
            <consortium name="US DOE Joint Genome Institute (JGI-ORNL)"/>
            <person name="Larimer F."/>
            <person name="Land M."/>
            <person name="Hauser L."/>
        </authorList>
    </citation>
    <scope>NUCLEOTIDE SEQUENCE [LARGE SCALE GENOMIC DNA]</scope>
    <source>
        <strain evidence="7">DSM 684</strain>
    </source>
</reference>
<organism evidence="7 8">
    <name type="scientific">Desulfuromonas acetoxidans (strain DSM 684 / 11070)</name>
    <dbReference type="NCBI Taxonomy" id="281689"/>
    <lineage>
        <taxon>Bacteria</taxon>
        <taxon>Pseudomonadati</taxon>
        <taxon>Thermodesulfobacteriota</taxon>
        <taxon>Desulfuromonadia</taxon>
        <taxon>Desulfuromonadales</taxon>
        <taxon>Desulfuromonadaceae</taxon>
        <taxon>Desulfuromonas</taxon>
    </lineage>
</organism>
<feature type="transmembrane region" description="Helical" evidence="5">
    <location>
        <begin position="188"/>
        <end position="206"/>
    </location>
</feature>
<comment type="catalytic activity">
    <reaction evidence="5">
        <text>a quinone + NADH + 5 H(+)(in) = a quinol + NAD(+) + 4 H(+)(out)</text>
        <dbReference type="Rhea" id="RHEA:57888"/>
        <dbReference type="ChEBI" id="CHEBI:15378"/>
        <dbReference type="ChEBI" id="CHEBI:24646"/>
        <dbReference type="ChEBI" id="CHEBI:57540"/>
        <dbReference type="ChEBI" id="CHEBI:57945"/>
        <dbReference type="ChEBI" id="CHEBI:132124"/>
    </reaction>
</comment>
<evidence type="ECO:0000313" key="7">
    <source>
        <dbReference type="EMBL" id="EAT17388.1"/>
    </source>
</evidence>
<comment type="caution">
    <text evidence="7">The sequence shown here is derived from an EMBL/GenBank/DDBJ whole genome shotgun (WGS) entry which is preliminary data.</text>
</comment>
<dbReference type="InterPro" id="IPR018086">
    <property type="entry name" value="NADH_UbQ_OxRdtase_su1_CS"/>
</dbReference>
<dbReference type="GO" id="GO:0003954">
    <property type="term" value="F:NADH dehydrogenase activity"/>
    <property type="evidence" value="ECO:0007669"/>
    <property type="project" value="TreeGrafter"/>
</dbReference>
<comment type="subunit">
    <text evidence="5">NDH-1 is composed of 14 different subunits. Subunits NuoA, H, J, K, L, M, N constitute the membrane sector of the complex.</text>
</comment>
<feature type="transmembrane region" description="Helical" evidence="5">
    <location>
        <begin position="82"/>
        <end position="103"/>
    </location>
</feature>
<evidence type="ECO:0000256" key="6">
    <source>
        <dbReference type="RuleBase" id="RU000471"/>
    </source>
</evidence>
<keyword evidence="5" id="KW-1278">Translocase</keyword>
<dbReference type="AlphaFoldDB" id="Q1K3R5"/>
<name>Q1K3R5_DESA6</name>
<feature type="transmembrane region" description="Helical" evidence="5">
    <location>
        <begin position="246"/>
        <end position="268"/>
    </location>
</feature>
<reference evidence="7" key="2">
    <citation type="submission" date="2006-05" db="EMBL/GenBank/DDBJ databases">
        <title>Sequencing of the draft genome and assembly of Desulfuromonas acetoxidans DSM 684.</title>
        <authorList>
            <consortium name="US DOE Joint Genome Institute (JGI-PGF)"/>
            <person name="Copeland A."/>
            <person name="Lucas S."/>
            <person name="Lapidus A."/>
            <person name="Barry K."/>
            <person name="Detter J.C."/>
            <person name="Glavina del Rio T."/>
            <person name="Hammon N."/>
            <person name="Israni S."/>
            <person name="Dalin E."/>
            <person name="Tice H."/>
            <person name="Bruce D."/>
            <person name="Pitluck S."/>
            <person name="Richardson P."/>
        </authorList>
    </citation>
    <scope>NUCLEOTIDE SEQUENCE [LARGE SCALE GENOMIC DNA]</scope>
    <source>
        <strain evidence="7">DSM 684</strain>
    </source>
</reference>
<dbReference type="PROSITE" id="PS00668">
    <property type="entry name" value="COMPLEX1_ND1_2"/>
    <property type="match status" value="1"/>
</dbReference>
<dbReference type="InterPro" id="IPR001694">
    <property type="entry name" value="NADH_UbQ_OxRdtase_su1/FPO"/>
</dbReference>
<keyword evidence="4 5" id="KW-0472">Membrane</keyword>
<gene>
    <name evidence="5" type="primary">nuoH</name>
    <name evidence="7" type="ORF">Dace_3254</name>
</gene>
<keyword evidence="2 5" id="KW-0812">Transmembrane</keyword>
<comment type="subcellular location">
    <subcellularLocation>
        <location evidence="5 6">Cell membrane</location>
        <topology evidence="5 6">Multi-pass membrane protein</topology>
    </subcellularLocation>
    <subcellularLocation>
        <location evidence="1">Membrane</location>
        <topology evidence="1">Multi-pass membrane protein</topology>
    </subcellularLocation>
</comment>
<feature type="transmembrane region" description="Helical" evidence="5">
    <location>
        <begin position="115"/>
        <end position="135"/>
    </location>
</feature>
<dbReference type="PANTHER" id="PTHR11432:SF3">
    <property type="entry name" value="NADH-UBIQUINONE OXIDOREDUCTASE CHAIN 1"/>
    <property type="match status" value="1"/>
</dbReference>
<feature type="transmembrane region" description="Helical" evidence="5">
    <location>
        <begin position="12"/>
        <end position="35"/>
    </location>
</feature>
<evidence type="ECO:0000313" key="8">
    <source>
        <dbReference type="Proteomes" id="UP000005695"/>
    </source>
</evidence>
<keyword evidence="5 6" id="KW-0520">NAD</keyword>
<dbReference type="PANTHER" id="PTHR11432">
    <property type="entry name" value="NADH DEHYDROGENASE SUBUNIT 1"/>
    <property type="match status" value="1"/>
</dbReference>
<evidence type="ECO:0000256" key="2">
    <source>
        <dbReference type="ARBA" id="ARBA00022692"/>
    </source>
</evidence>